<evidence type="ECO:0000313" key="5">
    <source>
        <dbReference type="Proteomes" id="UP000649604"/>
    </source>
</evidence>
<dbReference type="GO" id="GO:0043856">
    <property type="term" value="F:anti-sigma factor antagonist activity"/>
    <property type="evidence" value="ECO:0007669"/>
    <property type="project" value="InterPro"/>
</dbReference>
<protein>
    <recommendedName>
        <fullName evidence="2">Anti-sigma factor antagonist</fullName>
    </recommendedName>
</protein>
<evidence type="ECO:0000313" key="4">
    <source>
        <dbReference type="EMBL" id="MBD3326903.1"/>
    </source>
</evidence>
<dbReference type="Gene3D" id="3.30.750.24">
    <property type="entry name" value="STAS domain"/>
    <property type="match status" value="1"/>
</dbReference>
<evidence type="ECO:0000259" key="3">
    <source>
        <dbReference type="PROSITE" id="PS50801"/>
    </source>
</evidence>
<evidence type="ECO:0000256" key="2">
    <source>
        <dbReference type="RuleBase" id="RU003749"/>
    </source>
</evidence>
<proteinExistence type="inferred from homology"/>
<comment type="similarity">
    <text evidence="1 2">Belongs to the anti-sigma-factor antagonist family.</text>
</comment>
<dbReference type="Proteomes" id="UP000649604">
    <property type="component" value="Unassembled WGS sequence"/>
</dbReference>
<dbReference type="InterPro" id="IPR002645">
    <property type="entry name" value="STAS_dom"/>
</dbReference>
<dbReference type="InterPro" id="IPR003658">
    <property type="entry name" value="Anti-sigma_ant"/>
</dbReference>
<dbReference type="NCBIfam" id="TIGR00377">
    <property type="entry name" value="ant_ant_sig"/>
    <property type="match status" value="1"/>
</dbReference>
<comment type="caution">
    <text evidence="4">The sequence shown here is derived from an EMBL/GenBank/DDBJ whole genome shotgun (WGS) entry which is preliminary data.</text>
</comment>
<dbReference type="PROSITE" id="PS50801">
    <property type="entry name" value="STAS"/>
    <property type="match status" value="1"/>
</dbReference>
<dbReference type="CDD" id="cd07043">
    <property type="entry name" value="STAS_anti-anti-sigma_factors"/>
    <property type="match status" value="1"/>
</dbReference>
<feature type="domain" description="STAS" evidence="3">
    <location>
        <begin position="3"/>
        <end position="113"/>
    </location>
</feature>
<dbReference type="InterPro" id="IPR036513">
    <property type="entry name" value="STAS_dom_sf"/>
</dbReference>
<dbReference type="PANTHER" id="PTHR33495">
    <property type="entry name" value="ANTI-SIGMA FACTOR ANTAGONIST TM_1081-RELATED-RELATED"/>
    <property type="match status" value="1"/>
</dbReference>
<accession>A0A9D5JZ54</accession>
<dbReference type="AlphaFoldDB" id="A0A9D5JZ54"/>
<dbReference type="EMBL" id="WJJP01000657">
    <property type="protein sequence ID" value="MBD3326903.1"/>
    <property type="molecule type" value="Genomic_DNA"/>
</dbReference>
<dbReference type="Pfam" id="PF01740">
    <property type="entry name" value="STAS"/>
    <property type="match status" value="1"/>
</dbReference>
<name>A0A9D5JZ54_9BACT</name>
<reference evidence="4" key="1">
    <citation type="submission" date="2019-11" db="EMBL/GenBank/DDBJ databases">
        <title>Microbial mats filling the niche in hypersaline microbial mats.</title>
        <authorList>
            <person name="Wong H.L."/>
            <person name="Macleod F.I."/>
            <person name="White R.A. III"/>
            <person name="Burns B.P."/>
        </authorList>
    </citation>
    <scope>NUCLEOTIDE SEQUENCE</scope>
    <source>
        <strain evidence="4">Rbin_158</strain>
    </source>
</reference>
<evidence type="ECO:0000256" key="1">
    <source>
        <dbReference type="ARBA" id="ARBA00009013"/>
    </source>
</evidence>
<dbReference type="SUPFAM" id="SSF52091">
    <property type="entry name" value="SpoIIaa-like"/>
    <property type="match status" value="1"/>
</dbReference>
<sequence>MEVSIETRTRDQAFIIEISGEVDLYSSPLVREKVLQTIQRQRPPLLLIELSQVTYMDSSGIATLVEGLQLSKDTQTRFLLVGLSQAVLEVFQLVRLERVFEIYATEDDALNEAQGEKP</sequence>
<dbReference type="PANTHER" id="PTHR33495:SF2">
    <property type="entry name" value="ANTI-SIGMA FACTOR ANTAGONIST TM_1081-RELATED"/>
    <property type="match status" value="1"/>
</dbReference>
<gene>
    <name evidence="4" type="ORF">GF339_20125</name>
</gene>
<organism evidence="4 5">
    <name type="scientific">candidate division KSB3 bacterium</name>
    <dbReference type="NCBI Taxonomy" id="2044937"/>
    <lineage>
        <taxon>Bacteria</taxon>
        <taxon>candidate division KSB3</taxon>
    </lineage>
</organism>